<protein>
    <submittedName>
        <fullName evidence="3">Uncharacterized protein</fullName>
    </submittedName>
</protein>
<feature type="region of interest" description="Disordered" evidence="1">
    <location>
        <begin position="1"/>
        <end position="30"/>
    </location>
</feature>
<organism evidence="3 4">
    <name type="scientific">Pectobacterium parvum</name>
    <dbReference type="NCBI Taxonomy" id="2778550"/>
    <lineage>
        <taxon>Bacteria</taxon>
        <taxon>Pseudomonadati</taxon>
        <taxon>Pseudomonadota</taxon>
        <taxon>Gammaproteobacteria</taxon>
        <taxon>Enterobacterales</taxon>
        <taxon>Pectobacteriaceae</taxon>
        <taxon>Pectobacterium</taxon>
    </lineage>
</organism>
<name>A0AAP9IGT7_9GAMM</name>
<keyword evidence="5" id="KW-1185">Reference proteome</keyword>
<evidence type="ECO:0000313" key="2">
    <source>
        <dbReference type="EMBL" id="MFJ5322421.1"/>
    </source>
</evidence>
<dbReference type="EMBL" id="JBIXKD010000014">
    <property type="protein sequence ID" value="MFJ5322421.1"/>
    <property type="molecule type" value="Genomic_DNA"/>
</dbReference>
<dbReference type="EMBL" id="CP046377">
    <property type="protein sequence ID" value="QHQ24635.1"/>
    <property type="molecule type" value="Genomic_DNA"/>
</dbReference>
<dbReference type="Proteomes" id="UP000464054">
    <property type="component" value="Chromosome"/>
</dbReference>
<dbReference type="AlphaFoldDB" id="A0AAP9IGT7"/>
<accession>A0AAP9IGT7</accession>
<dbReference type="RefSeq" id="WP_156890166.1">
    <property type="nucleotide sequence ID" value="NZ_CP046377.1"/>
</dbReference>
<dbReference type="Proteomes" id="UP001617714">
    <property type="component" value="Unassembled WGS sequence"/>
</dbReference>
<reference evidence="4" key="1">
    <citation type="submission" date="2019-11" db="EMBL/GenBank/DDBJ databases">
        <authorList>
            <person name="Jee S."/>
        </authorList>
    </citation>
    <scope>NUCLEOTIDE SEQUENCE [LARGE SCALE GENOMIC DNA]</scope>
    <source>
        <strain evidence="4">PZ1</strain>
    </source>
</reference>
<evidence type="ECO:0000313" key="3">
    <source>
        <dbReference type="EMBL" id="QHQ24635.1"/>
    </source>
</evidence>
<reference evidence="2 5" key="3">
    <citation type="submission" date="2024-10" db="EMBL/GenBank/DDBJ databases">
        <authorList>
            <person name="Lu C.-H."/>
        </authorList>
    </citation>
    <scope>NUCLEOTIDE SEQUENCE [LARGE SCALE GENOMIC DNA]</scope>
    <source>
        <strain evidence="2 5">22QBSP01-2</strain>
    </source>
</reference>
<evidence type="ECO:0000256" key="1">
    <source>
        <dbReference type="SAM" id="MobiDB-lite"/>
    </source>
</evidence>
<gene>
    <name evidence="2" type="ORF">ACIPSN_13845</name>
    <name evidence="3" type="ORF">GMX10_11580</name>
</gene>
<evidence type="ECO:0000313" key="4">
    <source>
        <dbReference type="Proteomes" id="UP000464054"/>
    </source>
</evidence>
<evidence type="ECO:0000313" key="5">
    <source>
        <dbReference type="Proteomes" id="UP001617714"/>
    </source>
</evidence>
<proteinExistence type="predicted"/>
<reference evidence="3" key="2">
    <citation type="journal article" date="2022" name="Plant Pathol J">
        <title>Comparative Genomic Analysis of Pathogenic Factors of Pectobacterium Species Isolated in South Korea Using Whole-Genome Sequencing.</title>
        <authorList>
            <person name="Jee S."/>
            <person name="Kang I.J."/>
            <person name="Bak G."/>
            <person name="Kang S."/>
            <person name="Lee J."/>
            <person name="Heu S."/>
            <person name="Hwang I."/>
        </authorList>
    </citation>
    <scope>NUCLEOTIDE SEQUENCE</scope>
    <source>
        <strain evidence="3">PZ1</strain>
    </source>
</reference>
<sequence length="48" mass="5699">MKKDESFQSENKLEVNFHGGNETEEKVKPEEIKKRRPGCKREKCFCAR</sequence>